<dbReference type="EMBL" id="FRAH01000020">
    <property type="protein sequence ID" value="SHK23178.1"/>
    <property type="molecule type" value="Genomic_DNA"/>
</dbReference>
<evidence type="ECO:0000313" key="4">
    <source>
        <dbReference type="Proteomes" id="UP000183975"/>
    </source>
</evidence>
<name>A0A1M6QSU1_9FIRM</name>
<dbReference type="AlphaFoldDB" id="A0A1M6QSU1"/>
<dbReference type="Proteomes" id="UP000183975">
    <property type="component" value="Unassembled WGS sequence"/>
</dbReference>
<dbReference type="OrthoDB" id="9772024at2"/>
<evidence type="ECO:0000313" key="3">
    <source>
        <dbReference type="EMBL" id="SHK23178.1"/>
    </source>
</evidence>
<dbReference type="InterPro" id="IPR050695">
    <property type="entry name" value="N-acetylmuramoyl_amidase_3"/>
</dbReference>
<dbReference type="GO" id="GO:0009253">
    <property type="term" value="P:peptidoglycan catabolic process"/>
    <property type="evidence" value="ECO:0007669"/>
    <property type="project" value="InterPro"/>
</dbReference>
<protein>
    <submittedName>
        <fullName evidence="3">N-acetylmuramoyl-L-alanine amidase</fullName>
    </submittedName>
</protein>
<proteinExistence type="predicted"/>
<organism evidence="3 4">
    <name type="scientific">Anaerotignum lactatifermentans DSM 14214</name>
    <dbReference type="NCBI Taxonomy" id="1121323"/>
    <lineage>
        <taxon>Bacteria</taxon>
        <taxon>Bacillati</taxon>
        <taxon>Bacillota</taxon>
        <taxon>Clostridia</taxon>
        <taxon>Lachnospirales</taxon>
        <taxon>Anaerotignaceae</taxon>
        <taxon>Anaerotignum</taxon>
    </lineage>
</organism>
<dbReference type="GO" id="GO:0008745">
    <property type="term" value="F:N-acetylmuramoyl-L-alanine amidase activity"/>
    <property type="evidence" value="ECO:0007669"/>
    <property type="project" value="InterPro"/>
</dbReference>
<gene>
    <name evidence="3" type="ORF">SAMN02745138_01389</name>
</gene>
<dbReference type="GO" id="GO:0030288">
    <property type="term" value="C:outer membrane-bounded periplasmic space"/>
    <property type="evidence" value="ECO:0007669"/>
    <property type="project" value="TreeGrafter"/>
</dbReference>
<dbReference type="CDD" id="cd02696">
    <property type="entry name" value="MurNAc-LAA"/>
    <property type="match status" value="1"/>
</dbReference>
<reference evidence="3 4" key="1">
    <citation type="submission" date="2016-11" db="EMBL/GenBank/DDBJ databases">
        <authorList>
            <person name="Jaros S."/>
            <person name="Januszkiewicz K."/>
            <person name="Wedrychowicz H."/>
        </authorList>
    </citation>
    <scope>NUCLEOTIDE SEQUENCE [LARGE SCALE GENOMIC DNA]</scope>
    <source>
        <strain evidence="3 4">DSM 14214</strain>
    </source>
</reference>
<dbReference type="SMART" id="SM00646">
    <property type="entry name" value="Ami_3"/>
    <property type="match status" value="1"/>
</dbReference>
<dbReference type="SUPFAM" id="SSF53187">
    <property type="entry name" value="Zn-dependent exopeptidases"/>
    <property type="match status" value="1"/>
</dbReference>
<dbReference type="PANTHER" id="PTHR30404:SF0">
    <property type="entry name" value="N-ACETYLMURAMOYL-L-ALANINE AMIDASE AMIC"/>
    <property type="match status" value="1"/>
</dbReference>
<sequence>MFCVAVDDGHGMKTAGKRTPLFPDGSYMPENAYNRAVASYLMDALKRCGFRVLAVAPGDEDTSLQTRVKRANDAKADAYISIHANAFGSDWNDANGVESWIYEKADAKTVDFGGKVHEALVKACGRKNRGVKKSADLYVLRATKMPAVLIEGGFMTNREEAKLLLSEEYRKQCAEGICKGVCSYFGVTYKEETEGDEEVKRYQKIEDLPYGKEIIKKLVDEGVLSGDENGNLNLSEDMVRIFMILDRKEML</sequence>
<feature type="domain" description="MurNAc-LAA" evidence="2">
    <location>
        <begin position="68"/>
        <end position="182"/>
    </location>
</feature>
<dbReference type="Pfam" id="PF01520">
    <property type="entry name" value="Amidase_3"/>
    <property type="match status" value="1"/>
</dbReference>
<evidence type="ECO:0000259" key="2">
    <source>
        <dbReference type="SMART" id="SM00646"/>
    </source>
</evidence>
<accession>A0A1M6QSU1</accession>
<dbReference type="RefSeq" id="WP_072850421.1">
    <property type="nucleotide sequence ID" value="NZ_FRAH01000020.1"/>
</dbReference>
<dbReference type="InterPro" id="IPR002508">
    <property type="entry name" value="MurNAc-LAA_cat"/>
</dbReference>
<dbReference type="Gene3D" id="3.40.630.40">
    <property type="entry name" value="Zn-dependent exopeptidases"/>
    <property type="match status" value="1"/>
</dbReference>
<dbReference type="PANTHER" id="PTHR30404">
    <property type="entry name" value="N-ACETYLMURAMOYL-L-ALANINE AMIDASE"/>
    <property type="match status" value="1"/>
</dbReference>
<keyword evidence="1" id="KW-0378">Hydrolase</keyword>
<keyword evidence="4" id="KW-1185">Reference proteome</keyword>
<evidence type="ECO:0000256" key="1">
    <source>
        <dbReference type="ARBA" id="ARBA00022801"/>
    </source>
</evidence>